<keyword evidence="1" id="KW-0175">Coiled coil</keyword>
<name>A0AAD5YMC6_9APHY</name>
<accession>A0AAD5YMC6</accession>
<evidence type="ECO:0000313" key="4">
    <source>
        <dbReference type="Proteomes" id="UP001212997"/>
    </source>
</evidence>
<sequence length="275" mass="31714">MALATFSSTSNRTSKSPDGIRPKRADDRIPRSPSRSASLSTPDYERDTDVRDERSMLAYFRTQVNFLRVRLGRRDARLREAEESRSEMQARYRQRLRRAEETIQRQNQSISDLQQEIVGLQHHLAASEALLQTRTAELQDAQTYLTLTDTHSHADILRLVEDINNTVFQSSAAIADALVDISRWEDKHARDYDMTTGTRDKVVHDLGEPLVVLLESRDHSRDPICIQIALQAYMTHFARWLATTWNPIAPDEPENIFNRVEKEMRRKVSQALWAG</sequence>
<dbReference type="EMBL" id="JANAWD010000043">
    <property type="protein sequence ID" value="KAJ3489528.1"/>
    <property type="molecule type" value="Genomic_DNA"/>
</dbReference>
<feature type="compositionally biased region" description="Polar residues" evidence="2">
    <location>
        <begin position="1"/>
        <end position="16"/>
    </location>
</feature>
<proteinExistence type="predicted"/>
<protein>
    <submittedName>
        <fullName evidence="3">Uncharacterized protein</fullName>
    </submittedName>
</protein>
<dbReference type="Proteomes" id="UP001212997">
    <property type="component" value="Unassembled WGS sequence"/>
</dbReference>
<evidence type="ECO:0000313" key="3">
    <source>
        <dbReference type="EMBL" id="KAJ3489528.1"/>
    </source>
</evidence>
<organism evidence="3 4">
    <name type="scientific">Meripilus lineatus</name>
    <dbReference type="NCBI Taxonomy" id="2056292"/>
    <lineage>
        <taxon>Eukaryota</taxon>
        <taxon>Fungi</taxon>
        <taxon>Dikarya</taxon>
        <taxon>Basidiomycota</taxon>
        <taxon>Agaricomycotina</taxon>
        <taxon>Agaricomycetes</taxon>
        <taxon>Polyporales</taxon>
        <taxon>Meripilaceae</taxon>
        <taxon>Meripilus</taxon>
    </lineage>
</organism>
<comment type="caution">
    <text evidence="3">The sequence shown here is derived from an EMBL/GenBank/DDBJ whole genome shotgun (WGS) entry which is preliminary data.</text>
</comment>
<keyword evidence="4" id="KW-1185">Reference proteome</keyword>
<gene>
    <name evidence="3" type="ORF">NLI96_g2045</name>
</gene>
<dbReference type="AlphaFoldDB" id="A0AAD5YMC6"/>
<evidence type="ECO:0000256" key="2">
    <source>
        <dbReference type="SAM" id="MobiDB-lite"/>
    </source>
</evidence>
<evidence type="ECO:0000256" key="1">
    <source>
        <dbReference type="SAM" id="Coils"/>
    </source>
</evidence>
<feature type="coiled-coil region" evidence="1">
    <location>
        <begin position="78"/>
        <end position="123"/>
    </location>
</feature>
<feature type="compositionally biased region" description="Basic and acidic residues" evidence="2">
    <location>
        <begin position="18"/>
        <end position="30"/>
    </location>
</feature>
<reference evidence="3" key="1">
    <citation type="submission" date="2022-07" db="EMBL/GenBank/DDBJ databases">
        <title>Genome Sequence of Physisporinus lineatus.</title>
        <authorList>
            <person name="Buettner E."/>
        </authorList>
    </citation>
    <scope>NUCLEOTIDE SEQUENCE</scope>
    <source>
        <strain evidence="3">VT162</strain>
    </source>
</reference>
<feature type="region of interest" description="Disordered" evidence="2">
    <location>
        <begin position="1"/>
        <end position="48"/>
    </location>
</feature>